<keyword evidence="1" id="KW-0175">Coiled coil</keyword>
<dbReference type="AlphaFoldDB" id="A0A938YN50"/>
<accession>A0A938YN50</accession>
<name>A0A938YN50_9ARCH</name>
<dbReference type="EMBL" id="JAFGDB010000032">
    <property type="protein sequence ID" value="MBN2067223.1"/>
    <property type="molecule type" value="Genomic_DNA"/>
</dbReference>
<comment type="caution">
    <text evidence="2">The sequence shown here is derived from an EMBL/GenBank/DDBJ whole genome shotgun (WGS) entry which is preliminary data.</text>
</comment>
<dbReference type="Proteomes" id="UP000809243">
    <property type="component" value="Unassembled WGS sequence"/>
</dbReference>
<reference evidence="2" key="1">
    <citation type="submission" date="2021-01" db="EMBL/GenBank/DDBJ databases">
        <title>Active Sulfur Cycling in an Early Earth Analoge.</title>
        <authorList>
            <person name="Hahn C.R."/>
            <person name="Youssef N.H."/>
            <person name="Elshahed M."/>
        </authorList>
    </citation>
    <scope>NUCLEOTIDE SEQUENCE</scope>
    <source>
        <strain evidence="2">Zod_Metabat.1151</strain>
    </source>
</reference>
<evidence type="ECO:0000256" key="1">
    <source>
        <dbReference type="SAM" id="Coils"/>
    </source>
</evidence>
<gene>
    <name evidence="2" type="ORF">JW744_02030</name>
</gene>
<organism evidence="2 3">
    <name type="scientific">Candidatus Iainarchaeum sp</name>
    <dbReference type="NCBI Taxonomy" id="3101447"/>
    <lineage>
        <taxon>Archaea</taxon>
        <taxon>Candidatus Iainarchaeota</taxon>
        <taxon>Candidatus Iainarchaeia</taxon>
        <taxon>Candidatus Iainarchaeales</taxon>
        <taxon>Candidatus Iainarchaeaceae</taxon>
        <taxon>Candidatus Iainarchaeum</taxon>
    </lineage>
</organism>
<evidence type="ECO:0000313" key="2">
    <source>
        <dbReference type="EMBL" id="MBN2067223.1"/>
    </source>
</evidence>
<evidence type="ECO:0000313" key="3">
    <source>
        <dbReference type="Proteomes" id="UP000809243"/>
    </source>
</evidence>
<protein>
    <recommendedName>
        <fullName evidence="4">Exonuclease SbcC</fullName>
    </recommendedName>
</protein>
<evidence type="ECO:0008006" key="4">
    <source>
        <dbReference type="Google" id="ProtNLM"/>
    </source>
</evidence>
<sequence>MGFFQGIFSKKAETPAKVNLSELNAFMASETGQQGKALEVAVAGKLSEVKHLLNELRSGIEKLKSSDSESGNKRLEKIVSTAKGNAERQLASLIQKLEPPASADLSLVSRYCSSAGIILQQEINHFGKNIAYTSISFKQEIKHLGLLIRQLQSVFSEMQSSFSSAKHFSLSSSIDSMASGLGKKIQSTERLEREISEIGESAASANGQLQALQAKLASLRESPAFRKISGLNEEKAGLLHSKQLAKTETIDLFSKIDKPLHRMQGIVRAGKFQISSELALLLDELLKNPFNALRRDPKAEKLKRLLKEVQLAIEQGLIELKDREREKRLSALQELISFDFFGQCFWKFNEIDSKLAALEKELNALPARKQEEQLLKSLNDAKKGLQAVQESLGEKKALLKQLQGELPGLKQKLETAVSDAAGKKVELQI</sequence>
<feature type="coiled-coil region" evidence="1">
    <location>
        <begin position="368"/>
        <end position="419"/>
    </location>
</feature>
<proteinExistence type="predicted"/>